<keyword evidence="1" id="KW-0812">Transmembrane</keyword>
<name>A0ABQ1DI74_PSECI</name>
<evidence type="ECO:0000313" key="2">
    <source>
        <dbReference type="EMBL" id="GFM90684.1"/>
    </source>
</evidence>
<keyword evidence="1" id="KW-1133">Transmembrane helix</keyword>
<dbReference type="EMBL" id="BLWA01000001">
    <property type="protein sequence ID" value="GFM90684.1"/>
    <property type="molecule type" value="Genomic_DNA"/>
</dbReference>
<evidence type="ECO:0000313" key="3">
    <source>
        <dbReference type="Proteomes" id="UP000614982"/>
    </source>
</evidence>
<protein>
    <submittedName>
        <fullName evidence="2">Uncharacterized protein</fullName>
    </submittedName>
</protein>
<keyword evidence="1" id="KW-0472">Membrane</keyword>
<sequence>MWPDGIWRGNRGHQGADVFSPRSKALIAFFLGVFAALKYAQVIMFGGAAAGFIVLIPDPLWAS</sequence>
<evidence type="ECO:0000256" key="1">
    <source>
        <dbReference type="SAM" id="Phobius"/>
    </source>
</evidence>
<comment type="caution">
    <text evidence="2">The sequence shown here is derived from an EMBL/GenBank/DDBJ whole genome shotgun (WGS) entry which is preliminary data.</text>
</comment>
<feature type="transmembrane region" description="Helical" evidence="1">
    <location>
        <begin position="26"/>
        <end position="56"/>
    </location>
</feature>
<reference evidence="2 3" key="1">
    <citation type="submission" date="2020-05" db="EMBL/GenBank/DDBJ databases">
        <title>Genetic diversity of Pseudomonas cichorii.</title>
        <authorList>
            <person name="Tani S."/>
            <person name="Yagi H."/>
            <person name="Hashimoto S."/>
            <person name="Iiyama K."/>
            <person name="Furuya N."/>
        </authorList>
    </citation>
    <scope>NUCLEOTIDE SEQUENCE [LARGE SCALE GENOMIC DNA]</scope>
    <source>
        <strain evidence="2 3">LMG 2162</strain>
    </source>
</reference>
<proteinExistence type="predicted"/>
<keyword evidence="3" id="KW-1185">Reference proteome</keyword>
<dbReference type="Proteomes" id="UP000614982">
    <property type="component" value="Unassembled WGS sequence"/>
</dbReference>
<accession>A0ABQ1DI74</accession>
<gene>
    <name evidence="2" type="ORF">PSCICP_06560</name>
</gene>
<organism evidence="2 3">
    <name type="scientific">Pseudomonas cichorii</name>
    <dbReference type="NCBI Taxonomy" id="36746"/>
    <lineage>
        <taxon>Bacteria</taxon>
        <taxon>Pseudomonadati</taxon>
        <taxon>Pseudomonadota</taxon>
        <taxon>Gammaproteobacteria</taxon>
        <taxon>Pseudomonadales</taxon>
        <taxon>Pseudomonadaceae</taxon>
        <taxon>Pseudomonas</taxon>
    </lineage>
</organism>